<reference evidence="2 3" key="1">
    <citation type="submission" date="2018-02" db="EMBL/GenBank/DDBJ databases">
        <title>Genome sequence of Desulfovibrio carbinolicus DSM 3852.</title>
        <authorList>
            <person name="Wilbanks E."/>
            <person name="Skennerton C.T."/>
            <person name="Orphan V.J."/>
        </authorList>
    </citation>
    <scope>NUCLEOTIDE SEQUENCE [LARGE SCALE GENOMIC DNA]</scope>
    <source>
        <strain evidence="2 3">DSM 3852</strain>
    </source>
</reference>
<dbReference type="PANTHER" id="PTHR45743:SF2">
    <property type="entry name" value="POTASSIUM CHANNEL AKT1"/>
    <property type="match status" value="1"/>
</dbReference>
<evidence type="ECO:0000259" key="1">
    <source>
        <dbReference type="PROSITE" id="PS50042"/>
    </source>
</evidence>
<dbReference type="PANTHER" id="PTHR45743">
    <property type="entry name" value="POTASSIUM CHANNEL AKT1"/>
    <property type="match status" value="1"/>
</dbReference>
<dbReference type="RefSeq" id="WP_129348667.1">
    <property type="nucleotide sequence ID" value="NZ_CP026538.1"/>
</dbReference>
<dbReference type="SMART" id="SM00100">
    <property type="entry name" value="cNMP"/>
    <property type="match status" value="1"/>
</dbReference>
<keyword evidence="3" id="KW-1185">Reference proteome</keyword>
<dbReference type="PROSITE" id="PS50042">
    <property type="entry name" value="CNMP_BINDING_3"/>
    <property type="match status" value="1"/>
</dbReference>
<protein>
    <submittedName>
        <fullName evidence="2">Crp/Fnr family transcriptional regulator</fullName>
    </submittedName>
</protein>
<dbReference type="KEGG" id="dcb:C3Y92_01060"/>
<proteinExistence type="predicted"/>
<gene>
    <name evidence="2" type="ORF">C3Y92_01060</name>
</gene>
<dbReference type="Proteomes" id="UP000293296">
    <property type="component" value="Chromosome"/>
</dbReference>
<dbReference type="GO" id="GO:0005249">
    <property type="term" value="F:voltage-gated potassium channel activity"/>
    <property type="evidence" value="ECO:0007669"/>
    <property type="project" value="InterPro"/>
</dbReference>
<accession>A0A4P6HFH2</accession>
<dbReference type="SUPFAM" id="SSF51206">
    <property type="entry name" value="cAMP-binding domain-like"/>
    <property type="match status" value="1"/>
</dbReference>
<organism evidence="2 3">
    <name type="scientific">Solidesulfovibrio carbinolicus</name>
    <dbReference type="NCBI Taxonomy" id="296842"/>
    <lineage>
        <taxon>Bacteria</taxon>
        <taxon>Pseudomonadati</taxon>
        <taxon>Thermodesulfobacteriota</taxon>
        <taxon>Desulfovibrionia</taxon>
        <taxon>Desulfovibrionales</taxon>
        <taxon>Desulfovibrionaceae</taxon>
        <taxon>Solidesulfovibrio</taxon>
    </lineage>
</organism>
<dbReference type="InterPro" id="IPR018490">
    <property type="entry name" value="cNMP-bd_dom_sf"/>
</dbReference>
<dbReference type="InterPro" id="IPR000595">
    <property type="entry name" value="cNMP-bd_dom"/>
</dbReference>
<evidence type="ECO:0000313" key="2">
    <source>
        <dbReference type="EMBL" id="QAZ65901.1"/>
    </source>
</evidence>
<dbReference type="OrthoDB" id="5420529at2"/>
<dbReference type="Pfam" id="PF00027">
    <property type="entry name" value="cNMP_binding"/>
    <property type="match status" value="1"/>
</dbReference>
<name>A0A4P6HFH2_9BACT</name>
<dbReference type="InterPro" id="IPR014710">
    <property type="entry name" value="RmlC-like_jellyroll"/>
</dbReference>
<dbReference type="CDD" id="cd00038">
    <property type="entry name" value="CAP_ED"/>
    <property type="match status" value="1"/>
</dbReference>
<feature type="domain" description="Cyclic nucleotide-binding" evidence="1">
    <location>
        <begin position="30"/>
        <end position="149"/>
    </location>
</feature>
<evidence type="ECO:0000313" key="3">
    <source>
        <dbReference type="Proteomes" id="UP000293296"/>
    </source>
</evidence>
<dbReference type="AlphaFoldDB" id="A0A4P6HFH2"/>
<sequence length="177" mass="19259">MSSSTERPQGPNLSACGFNDHLDLLRELPIFNGVPLDVVKVLAYLSTAESFSAGESLCDQGEALDRSFYVLCGEVHVLRHVEGCDAPMLTRGPGFFFGGLGLLASAKALYTVRAAAPTQCLTLSKEKFLKTAERFPDILPKILHNVVAHVFRWEEAFLTAHAEECAGRGNEMGLSLF</sequence>
<dbReference type="InterPro" id="IPR045319">
    <property type="entry name" value="KAT/AKT"/>
</dbReference>
<dbReference type="EMBL" id="CP026538">
    <property type="protein sequence ID" value="QAZ65901.1"/>
    <property type="molecule type" value="Genomic_DNA"/>
</dbReference>
<dbReference type="Gene3D" id="2.60.120.10">
    <property type="entry name" value="Jelly Rolls"/>
    <property type="match status" value="1"/>
</dbReference>